<name>A9PK23_9ROSI</name>
<evidence type="ECO:0000313" key="1">
    <source>
        <dbReference type="EMBL" id="ABK96726.1"/>
    </source>
</evidence>
<accession>A9PK23</accession>
<sequence length="60" mass="6808">MFYRDPNKVTHRVLGSLCLTQRVRHGRDSTPCPIIRSSCPCFANWQAVKGSSWSWVGGTR</sequence>
<dbReference type="EMBL" id="EF148769">
    <property type="protein sequence ID" value="ABK96726.1"/>
    <property type="molecule type" value="mRNA"/>
</dbReference>
<proteinExistence type="evidence at transcript level"/>
<dbReference type="AlphaFoldDB" id="A9PK23"/>
<organism evidence="1">
    <name type="scientific">Populus trichocarpa x Populus deltoides</name>
    <dbReference type="NCBI Taxonomy" id="3695"/>
    <lineage>
        <taxon>Eukaryota</taxon>
        <taxon>Viridiplantae</taxon>
        <taxon>Streptophyta</taxon>
        <taxon>Embryophyta</taxon>
        <taxon>Tracheophyta</taxon>
        <taxon>Spermatophyta</taxon>
        <taxon>Magnoliopsida</taxon>
        <taxon>eudicotyledons</taxon>
        <taxon>Gunneridae</taxon>
        <taxon>Pentapetalae</taxon>
        <taxon>rosids</taxon>
        <taxon>fabids</taxon>
        <taxon>Malpighiales</taxon>
        <taxon>Salicaceae</taxon>
        <taxon>Saliceae</taxon>
        <taxon>Populus</taxon>
    </lineage>
</organism>
<protein>
    <submittedName>
        <fullName evidence="1">Uncharacterized protein</fullName>
    </submittedName>
</protein>
<reference evidence="1" key="1">
    <citation type="journal article" date="2008" name="BMC Genomics">
        <title>Analysis of 4,664 high-quality sequence-finished poplar full-length cDNA clones and their utility for the discovery of genes responding to insect feeding.</title>
        <authorList>
            <person name="Ralph S.G."/>
            <person name="Chun H.J."/>
            <person name="Cooper D."/>
            <person name="Kirkpatrick R."/>
            <person name="Kolosova N."/>
            <person name="Gunter L."/>
            <person name="Tuskan G.A."/>
            <person name="Douglas C.J."/>
            <person name="Holt R.A."/>
            <person name="Jones S.J."/>
            <person name="Marra M.A."/>
            <person name="Bohlmann J."/>
        </authorList>
    </citation>
    <scope>NUCLEOTIDE SEQUENCE</scope>
    <source>
        <tissue evidence="1">Sapling trees one metre in height and grown under greenhouse conditions were exposed to continuous feeding by Malacosoma disstria Hubner</tissue>
    </source>
</reference>